<gene>
    <name evidence="1" type="ORF">AFUS01_LOCUS32320</name>
</gene>
<sequence>MKCRQNILFILHNKELRCHLRLPRKDSTRTSCYVNIKTQNSSIEEYEVKWEDFKCRHQLIESFVAGIAAVSFISSPIVKRKYGR</sequence>
<evidence type="ECO:0000313" key="2">
    <source>
        <dbReference type="Proteomes" id="UP000708208"/>
    </source>
</evidence>
<protein>
    <submittedName>
        <fullName evidence="1">Uncharacterized protein</fullName>
    </submittedName>
</protein>
<keyword evidence="2" id="KW-1185">Reference proteome</keyword>
<dbReference type="Proteomes" id="UP000708208">
    <property type="component" value="Unassembled WGS sequence"/>
</dbReference>
<dbReference type="AlphaFoldDB" id="A0A8J2KZ06"/>
<reference evidence="1" key="1">
    <citation type="submission" date="2021-06" db="EMBL/GenBank/DDBJ databases">
        <authorList>
            <person name="Hodson N. C."/>
            <person name="Mongue J. A."/>
            <person name="Jaron S. K."/>
        </authorList>
    </citation>
    <scope>NUCLEOTIDE SEQUENCE</scope>
</reference>
<name>A0A8J2KZ06_9HEXA</name>
<proteinExistence type="predicted"/>
<organism evidence="1 2">
    <name type="scientific">Allacma fusca</name>
    <dbReference type="NCBI Taxonomy" id="39272"/>
    <lineage>
        <taxon>Eukaryota</taxon>
        <taxon>Metazoa</taxon>
        <taxon>Ecdysozoa</taxon>
        <taxon>Arthropoda</taxon>
        <taxon>Hexapoda</taxon>
        <taxon>Collembola</taxon>
        <taxon>Symphypleona</taxon>
        <taxon>Sminthuridae</taxon>
        <taxon>Allacma</taxon>
    </lineage>
</organism>
<comment type="caution">
    <text evidence="1">The sequence shown here is derived from an EMBL/GenBank/DDBJ whole genome shotgun (WGS) entry which is preliminary data.</text>
</comment>
<dbReference type="EMBL" id="CAJVCH010525132">
    <property type="protein sequence ID" value="CAG7822025.1"/>
    <property type="molecule type" value="Genomic_DNA"/>
</dbReference>
<accession>A0A8J2KZ06</accession>
<evidence type="ECO:0000313" key="1">
    <source>
        <dbReference type="EMBL" id="CAG7822025.1"/>
    </source>
</evidence>